<dbReference type="AlphaFoldDB" id="A0A081B090"/>
<feature type="compositionally biased region" description="Basic and acidic residues" evidence="1">
    <location>
        <begin position="569"/>
        <end position="579"/>
    </location>
</feature>
<organism evidence="2 3">
    <name type="scientific">Phytophthora nicotianae P1976</name>
    <dbReference type="NCBI Taxonomy" id="1317066"/>
    <lineage>
        <taxon>Eukaryota</taxon>
        <taxon>Sar</taxon>
        <taxon>Stramenopiles</taxon>
        <taxon>Oomycota</taxon>
        <taxon>Peronosporomycetes</taxon>
        <taxon>Peronosporales</taxon>
        <taxon>Peronosporaceae</taxon>
        <taxon>Phytophthora</taxon>
    </lineage>
</organism>
<proteinExistence type="predicted"/>
<dbReference type="Proteomes" id="UP000028582">
    <property type="component" value="Unassembled WGS sequence"/>
</dbReference>
<feature type="region of interest" description="Disordered" evidence="1">
    <location>
        <begin position="557"/>
        <end position="579"/>
    </location>
</feature>
<name>A0A081B090_PHYNI</name>
<sequence length="732" mass="84406">MSSIRHRREPSIRHKKRKRENDASTQRIVAQHLHQYADVNDSFSSLQRSLKLQLKRYKTHKSRSDELSRICVAVEQMTHFQTLFGAEMDGESVELSNVTSLGKRTDKLLTKLSNRRKPLARRIQKVVKRLPNLMKRATSIIAERRRVLKEQQELPARHQWIPMILWALYDSVADVAAIEEEKKPLKTAMHHVMKTLKETNPFFYLQVLYQPPPDYLDTCWQITASQQLTTITASMTPHFRALNKRSAALRNNRDAFVRTRYGWNQLRVTLSFARRAARHFHLLILHLYSVAMHCNVSNVNAAIISEKATSGILNDDVELRARLGLDRNSATSEDYLLKESYEWTPELLVYLDKWRESGREVFGFDRREQYQDFLPQFSFDDQAKRHNRRIPRRDVLAEIGYKLRDVDRVWRASRLGTSGFECMRIEDIGALEKKIKGCLGAVVDIVYKMMLARWMDRRKRPTEWWASLELCKGQELDSESDEVDLPDEFLADYAEDSQGEVSEVTTTIAAPNEDVQDSTDAESVEPKEVGRTTMRLPAQRGFRRPTTVTLRDVVKTTDAEDSTSLEQKAQLREQSDKDKAERIAEMDAAMVGLYDRLELSKSAVERATETRPEFGENLHDDWRVTCLASRLCRLTNEALVFVEEDTATFKKPSVIEENSAFVPENNGETASEDPTMKELRASLQNANRNVAKMLSPYEGQHSNKWFHTILSTGLDTLELLRITPEVLAGSEK</sequence>
<reference evidence="2 3" key="1">
    <citation type="submission" date="2013-11" db="EMBL/GenBank/DDBJ databases">
        <title>The Genome Sequence of Phytophthora parasitica P1976.</title>
        <authorList>
            <consortium name="The Broad Institute Genomics Platform"/>
            <person name="Russ C."/>
            <person name="Tyler B."/>
            <person name="Panabieres F."/>
            <person name="Shan W."/>
            <person name="Tripathy S."/>
            <person name="Grunwald N."/>
            <person name="Machado M."/>
            <person name="Johnson C.S."/>
            <person name="Walker B."/>
            <person name="Young S."/>
            <person name="Zeng Q."/>
            <person name="Gargeya S."/>
            <person name="Fitzgerald M."/>
            <person name="Haas B."/>
            <person name="Abouelleil A."/>
            <person name="Allen A.W."/>
            <person name="Alvarado L."/>
            <person name="Arachchi H.M."/>
            <person name="Berlin A.M."/>
            <person name="Chapman S.B."/>
            <person name="Gainer-Dewar J."/>
            <person name="Goldberg J."/>
            <person name="Griggs A."/>
            <person name="Gujja S."/>
            <person name="Hansen M."/>
            <person name="Howarth C."/>
            <person name="Imamovic A."/>
            <person name="Ireland A."/>
            <person name="Larimer J."/>
            <person name="McCowan C."/>
            <person name="Murphy C."/>
            <person name="Pearson M."/>
            <person name="Poon T.W."/>
            <person name="Priest M."/>
            <person name="Roberts A."/>
            <person name="Saif S."/>
            <person name="Shea T."/>
            <person name="Sisk P."/>
            <person name="Sykes S."/>
            <person name="Wortman J."/>
            <person name="Nusbaum C."/>
            <person name="Birren B."/>
        </authorList>
    </citation>
    <scope>NUCLEOTIDE SEQUENCE [LARGE SCALE GENOMIC DNA]</scope>
    <source>
        <strain evidence="2 3">P1976</strain>
    </source>
</reference>
<feature type="compositionally biased region" description="Basic residues" evidence="1">
    <location>
        <begin position="1"/>
        <end position="18"/>
    </location>
</feature>
<feature type="region of interest" description="Disordered" evidence="1">
    <location>
        <begin position="509"/>
        <end position="535"/>
    </location>
</feature>
<accession>A0A081B090</accession>
<dbReference type="EMBL" id="ANJA01000282">
    <property type="protein sequence ID" value="ETO84551.1"/>
    <property type="molecule type" value="Genomic_DNA"/>
</dbReference>
<gene>
    <name evidence="2" type="ORF">F444_01559</name>
</gene>
<evidence type="ECO:0000256" key="1">
    <source>
        <dbReference type="SAM" id="MobiDB-lite"/>
    </source>
</evidence>
<evidence type="ECO:0000313" key="2">
    <source>
        <dbReference type="EMBL" id="ETO84551.1"/>
    </source>
</evidence>
<feature type="compositionally biased region" description="Acidic residues" evidence="1">
    <location>
        <begin position="514"/>
        <end position="523"/>
    </location>
</feature>
<feature type="region of interest" description="Disordered" evidence="1">
    <location>
        <begin position="1"/>
        <end position="24"/>
    </location>
</feature>
<protein>
    <submittedName>
        <fullName evidence="2">Uncharacterized protein</fullName>
    </submittedName>
</protein>
<dbReference type="OrthoDB" id="126858at2759"/>
<comment type="caution">
    <text evidence="2">The sequence shown here is derived from an EMBL/GenBank/DDBJ whole genome shotgun (WGS) entry which is preliminary data.</text>
</comment>
<evidence type="ECO:0000313" key="3">
    <source>
        <dbReference type="Proteomes" id="UP000028582"/>
    </source>
</evidence>